<accession>A0AAV4N719</accession>
<feature type="region of interest" description="Disordered" evidence="1">
    <location>
        <begin position="58"/>
        <end position="112"/>
    </location>
</feature>
<comment type="caution">
    <text evidence="3">The sequence shown here is derived from an EMBL/GenBank/DDBJ whole genome shotgun (WGS) entry which is preliminary data.</text>
</comment>
<feature type="chain" id="PRO_5043752752" evidence="2">
    <location>
        <begin position="28"/>
        <end position="112"/>
    </location>
</feature>
<dbReference type="SUPFAM" id="SSF63501">
    <property type="entry name" value="Frizzled cysteine-rich domain"/>
    <property type="match status" value="1"/>
</dbReference>
<reference evidence="3 4" key="1">
    <citation type="submission" date="2021-06" db="EMBL/GenBank/DDBJ databases">
        <title>Caerostris extrusa draft genome.</title>
        <authorList>
            <person name="Kono N."/>
            <person name="Arakawa K."/>
        </authorList>
    </citation>
    <scope>NUCLEOTIDE SEQUENCE [LARGE SCALE GENOMIC DNA]</scope>
</reference>
<evidence type="ECO:0000256" key="2">
    <source>
        <dbReference type="SAM" id="SignalP"/>
    </source>
</evidence>
<keyword evidence="4" id="KW-1185">Reference proteome</keyword>
<organism evidence="3 4">
    <name type="scientific">Caerostris extrusa</name>
    <name type="common">Bark spider</name>
    <name type="synonym">Caerostris bankana</name>
    <dbReference type="NCBI Taxonomy" id="172846"/>
    <lineage>
        <taxon>Eukaryota</taxon>
        <taxon>Metazoa</taxon>
        <taxon>Ecdysozoa</taxon>
        <taxon>Arthropoda</taxon>
        <taxon>Chelicerata</taxon>
        <taxon>Arachnida</taxon>
        <taxon>Araneae</taxon>
        <taxon>Araneomorphae</taxon>
        <taxon>Entelegynae</taxon>
        <taxon>Araneoidea</taxon>
        <taxon>Araneidae</taxon>
        <taxon>Caerostris</taxon>
    </lineage>
</organism>
<name>A0AAV4N719_CAEEX</name>
<sequence>MPQSALRITRVSSLLAILCAIVQELAVLPIMHKYGFVWPERMNCDDFPRYGDQEHLCMDAKEGAGPENGEYNTKQETKPVRKPPSYRGRNPKGRDRHESIPSEEKLVFHQVL</sequence>
<dbReference type="EMBL" id="BPLR01003052">
    <property type="protein sequence ID" value="GIX80647.1"/>
    <property type="molecule type" value="Genomic_DNA"/>
</dbReference>
<dbReference type="Proteomes" id="UP001054945">
    <property type="component" value="Unassembled WGS sequence"/>
</dbReference>
<gene>
    <name evidence="3" type="ORF">CEXT_775111</name>
</gene>
<proteinExistence type="predicted"/>
<evidence type="ECO:0000313" key="3">
    <source>
        <dbReference type="EMBL" id="GIX80647.1"/>
    </source>
</evidence>
<dbReference type="AlphaFoldDB" id="A0AAV4N719"/>
<protein>
    <submittedName>
        <fullName evidence="3">Uncharacterized protein</fullName>
    </submittedName>
</protein>
<keyword evidence="2" id="KW-0732">Signal</keyword>
<feature type="signal peptide" evidence="2">
    <location>
        <begin position="1"/>
        <end position="27"/>
    </location>
</feature>
<evidence type="ECO:0000313" key="4">
    <source>
        <dbReference type="Proteomes" id="UP001054945"/>
    </source>
</evidence>
<dbReference type="InterPro" id="IPR036790">
    <property type="entry name" value="Frizzled_dom_sf"/>
</dbReference>
<feature type="compositionally biased region" description="Basic and acidic residues" evidence="1">
    <location>
        <begin position="92"/>
        <end position="112"/>
    </location>
</feature>
<dbReference type="Gene3D" id="1.10.2000.10">
    <property type="entry name" value="Frizzled cysteine-rich domain"/>
    <property type="match status" value="1"/>
</dbReference>
<evidence type="ECO:0000256" key="1">
    <source>
        <dbReference type="SAM" id="MobiDB-lite"/>
    </source>
</evidence>